<organism evidence="1 2">
    <name type="scientific">Candidatus Fimihabitans intestinipullorum</name>
    <dbReference type="NCBI Taxonomy" id="2840820"/>
    <lineage>
        <taxon>Bacteria</taxon>
        <taxon>Bacillati</taxon>
        <taxon>Mycoplasmatota</taxon>
        <taxon>Mycoplasmatota incertae sedis</taxon>
        <taxon>Candidatus Fimihabitans</taxon>
    </lineage>
</organism>
<sequence>MKKVIVMVIALLIICGVMAVGFQVLTKYQDHAKKVVEKRNETENKAYELLATQFIEGLKQDIEMKGLYGETKNLNKIRNDYEWTLDMKGNLPDCMDLIQVEGYFSGALFFDDKQITLVDSKVIKVVDKNQETYQACLNMS</sequence>
<accession>A0A9D1HXQ8</accession>
<comment type="caution">
    <text evidence="1">The sequence shown here is derived from an EMBL/GenBank/DDBJ whole genome shotgun (WGS) entry which is preliminary data.</text>
</comment>
<dbReference type="EMBL" id="DVML01000036">
    <property type="protein sequence ID" value="HIU23190.1"/>
    <property type="molecule type" value="Genomic_DNA"/>
</dbReference>
<gene>
    <name evidence="1" type="ORF">IAD49_06380</name>
</gene>
<evidence type="ECO:0000313" key="2">
    <source>
        <dbReference type="Proteomes" id="UP000824087"/>
    </source>
</evidence>
<protein>
    <submittedName>
        <fullName evidence="1">Uncharacterized protein</fullName>
    </submittedName>
</protein>
<reference evidence="1" key="1">
    <citation type="submission" date="2020-10" db="EMBL/GenBank/DDBJ databases">
        <authorList>
            <person name="Gilroy R."/>
        </authorList>
    </citation>
    <scope>NUCLEOTIDE SEQUENCE</scope>
    <source>
        <strain evidence="1">CHK197-8231</strain>
    </source>
</reference>
<evidence type="ECO:0000313" key="1">
    <source>
        <dbReference type="EMBL" id="HIU23190.1"/>
    </source>
</evidence>
<reference evidence="1" key="2">
    <citation type="journal article" date="2021" name="PeerJ">
        <title>Extensive microbial diversity within the chicken gut microbiome revealed by metagenomics and culture.</title>
        <authorList>
            <person name="Gilroy R."/>
            <person name="Ravi A."/>
            <person name="Getino M."/>
            <person name="Pursley I."/>
            <person name="Horton D.L."/>
            <person name="Alikhan N.F."/>
            <person name="Baker D."/>
            <person name="Gharbi K."/>
            <person name="Hall N."/>
            <person name="Watson M."/>
            <person name="Adriaenssens E.M."/>
            <person name="Foster-Nyarko E."/>
            <person name="Jarju S."/>
            <person name="Secka A."/>
            <person name="Antonio M."/>
            <person name="Oren A."/>
            <person name="Chaudhuri R.R."/>
            <person name="La Ragione R."/>
            <person name="Hildebrand F."/>
            <person name="Pallen M.J."/>
        </authorList>
    </citation>
    <scope>NUCLEOTIDE SEQUENCE</scope>
    <source>
        <strain evidence="1">CHK197-8231</strain>
    </source>
</reference>
<name>A0A9D1HXQ8_9BACT</name>
<proteinExistence type="predicted"/>
<dbReference type="Proteomes" id="UP000824087">
    <property type="component" value="Unassembled WGS sequence"/>
</dbReference>
<dbReference type="AlphaFoldDB" id="A0A9D1HXQ8"/>